<feature type="region of interest" description="Disordered" evidence="5">
    <location>
        <begin position="4273"/>
        <end position="4298"/>
    </location>
</feature>
<feature type="compositionally biased region" description="Basic and acidic residues" evidence="5">
    <location>
        <begin position="4328"/>
        <end position="4341"/>
    </location>
</feature>
<feature type="region of interest" description="Disordered" evidence="5">
    <location>
        <begin position="5371"/>
        <end position="5398"/>
    </location>
</feature>
<keyword evidence="2 4" id="KW-0175">Coiled coil</keyword>
<feature type="compositionally biased region" description="Pro residues" evidence="5">
    <location>
        <begin position="4720"/>
        <end position="4732"/>
    </location>
</feature>
<feature type="compositionally biased region" description="Basic and acidic residues" evidence="5">
    <location>
        <begin position="4196"/>
        <end position="4232"/>
    </location>
</feature>
<dbReference type="Pfam" id="PF12510">
    <property type="entry name" value="Smoothelin"/>
    <property type="match status" value="2"/>
</dbReference>
<evidence type="ECO:0000313" key="7">
    <source>
        <dbReference type="EMBL" id="CAB3227373.1"/>
    </source>
</evidence>
<feature type="compositionally biased region" description="Basic and acidic residues" evidence="5">
    <location>
        <begin position="2748"/>
        <end position="2765"/>
    </location>
</feature>
<feature type="compositionally biased region" description="Basic and acidic residues" evidence="5">
    <location>
        <begin position="3036"/>
        <end position="3051"/>
    </location>
</feature>
<feature type="region of interest" description="Disordered" evidence="5">
    <location>
        <begin position="5603"/>
        <end position="5676"/>
    </location>
</feature>
<feature type="compositionally biased region" description="Basic and acidic residues" evidence="5">
    <location>
        <begin position="1910"/>
        <end position="1931"/>
    </location>
</feature>
<feature type="compositionally biased region" description="Polar residues" evidence="5">
    <location>
        <begin position="1932"/>
        <end position="1944"/>
    </location>
</feature>
<feature type="compositionally biased region" description="Basic and acidic residues" evidence="5">
    <location>
        <begin position="1220"/>
        <end position="1230"/>
    </location>
</feature>
<feature type="compositionally biased region" description="Basic and acidic residues" evidence="5">
    <location>
        <begin position="1241"/>
        <end position="1260"/>
    </location>
</feature>
<dbReference type="SMART" id="SM00033">
    <property type="entry name" value="CH"/>
    <property type="match status" value="1"/>
</dbReference>
<feature type="compositionally biased region" description="Basic and acidic residues" evidence="5">
    <location>
        <begin position="1172"/>
        <end position="1183"/>
    </location>
</feature>
<keyword evidence="1" id="KW-0597">Phosphoprotein</keyword>
<feature type="compositionally biased region" description="Polar residues" evidence="5">
    <location>
        <begin position="309"/>
        <end position="333"/>
    </location>
</feature>
<feature type="domain" description="Calponin-homology (CH)" evidence="6">
    <location>
        <begin position="5688"/>
        <end position="5794"/>
    </location>
</feature>
<proteinExistence type="inferred from homology"/>
<feature type="compositionally biased region" description="Basic and acidic residues" evidence="5">
    <location>
        <begin position="1026"/>
        <end position="1039"/>
    </location>
</feature>
<feature type="compositionally biased region" description="Low complexity" evidence="5">
    <location>
        <begin position="661"/>
        <end position="691"/>
    </location>
</feature>
<feature type="compositionally biased region" description="Basic and acidic residues" evidence="5">
    <location>
        <begin position="1395"/>
        <end position="1410"/>
    </location>
</feature>
<dbReference type="CDD" id="cd21200">
    <property type="entry name" value="CH_SMTN-like"/>
    <property type="match status" value="1"/>
</dbReference>
<feature type="compositionally biased region" description="Low complexity" evidence="5">
    <location>
        <begin position="1371"/>
        <end position="1382"/>
    </location>
</feature>
<feature type="compositionally biased region" description="Low complexity" evidence="5">
    <location>
        <begin position="2767"/>
        <end position="2776"/>
    </location>
</feature>
<dbReference type="PROSITE" id="PS50021">
    <property type="entry name" value="CH"/>
    <property type="match status" value="1"/>
</dbReference>
<feature type="compositionally biased region" description="Basic and acidic residues" evidence="5">
    <location>
        <begin position="3874"/>
        <end position="3900"/>
    </location>
</feature>
<feature type="compositionally biased region" description="Basic and acidic residues" evidence="5">
    <location>
        <begin position="4933"/>
        <end position="4942"/>
    </location>
</feature>
<feature type="compositionally biased region" description="Polar residues" evidence="5">
    <location>
        <begin position="644"/>
        <end position="654"/>
    </location>
</feature>
<feature type="compositionally biased region" description="Basic and acidic residues" evidence="5">
    <location>
        <begin position="1977"/>
        <end position="2002"/>
    </location>
</feature>
<feature type="region of interest" description="Disordered" evidence="5">
    <location>
        <begin position="4196"/>
        <end position="4259"/>
    </location>
</feature>
<feature type="region of interest" description="Disordered" evidence="5">
    <location>
        <begin position="4704"/>
        <end position="4748"/>
    </location>
</feature>
<feature type="compositionally biased region" description="Basic and acidic residues" evidence="5">
    <location>
        <begin position="708"/>
        <end position="723"/>
    </location>
</feature>
<feature type="compositionally biased region" description="Pro residues" evidence="5">
    <location>
        <begin position="5434"/>
        <end position="5443"/>
    </location>
</feature>
<feature type="compositionally biased region" description="Basic and acidic residues" evidence="5">
    <location>
        <begin position="732"/>
        <end position="747"/>
    </location>
</feature>
<feature type="compositionally biased region" description="Basic and acidic residues" evidence="5">
    <location>
        <begin position="2723"/>
        <end position="2737"/>
    </location>
</feature>
<feature type="region of interest" description="Disordered" evidence="5">
    <location>
        <begin position="3525"/>
        <end position="3645"/>
    </location>
</feature>
<feature type="compositionally biased region" description="Low complexity" evidence="5">
    <location>
        <begin position="951"/>
        <end position="965"/>
    </location>
</feature>
<feature type="region of interest" description="Disordered" evidence="5">
    <location>
        <begin position="4611"/>
        <end position="4651"/>
    </location>
</feature>
<reference evidence="7 8" key="1">
    <citation type="submission" date="2020-04" db="EMBL/GenBank/DDBJ databases">
        <authorList>
            <person name="Wallbank WR R."/>
            <person name="Pardo Diaz C."/>
            <person name="Kozak K."/>
            <person name="Martin S."/>
            <person name="Jiggins C."/>
            <person name="Moest M."/>
            <person name="Warren A I."/>
            <person name="Byers J.R.P. K."/>
            <person name="Montejo-Kovacevich G."/>
            <person name="Yen C E."/>
        </authorList>
    </citation>
    <scope>NUCLEOTIDE SEQUENCE [LARGE SCALE GENOMIC DNA]</scope>
</reference>
<feature type="compositionally biased region" description="Polar residues" evidence="5">
    <location>
        <begin position="2036"/>
        <end position="2052"/>
    </location>
</feature>
<feature type="compositionally biased region" description="Basic and acidic residues" evidence="5">
    <location>
        <begin position="2631"/>
        <end position="2647"/>
    </location>
</feature>
<feature type="compositionally biased region" description="Polar residues" evidence="5">
    <location>
        <begin position="4620"/>
        <end position="4633"/>
    </location>
</feature>
<feature type="compositionally biased region" description="Polar residues" evidence="5">
    <location>
        <begin position="797"/>
        <end position="809"/>
    </location>
</feature>
<feature type="compositionally biased region" description="Basic and acidic residues" evidence="5">
    <location>
        <begin position="1288"/>
        <end position="1306"/>
    </location>
</feature>
<feature type="compositionally biased region" description="Low complexity" evidence="5">
    <location>
        <begin position="5605"/>
        <end position="5631"/>
    </location>
</feature>
<feature type="compositionally biased region" description="Basic and acidic residues" evidence="5">
    <location>
        <begin position="975"/>
        <end position="1003"/>
    </location>
</feature>
<dbReference type="OrthoDB" id="6366319at2759"/>
<feature type="region of interest" description="Disordered" evidence="5">
    <location>
        <begin position="5534"/>
        <end position="5572"/>
    </location>
</feature>
<evidence type="ECO:0000256" key="1">
    <source>
        <dbReference type="ARBA" id="ARBA00022553"/>
    </source>
</evidence>
<feature type="region of interest" description="Disordered" evidence="5">
    <location>
        <begin position="302"/>
        <end position="340"/>
    </location>
</feature>
<feature type="region of interest" description="Disordered" evidence="5">
    <location>
        <begin position="5413"/>
        <end position="5500"/>
    </location>
</feature>
<feature type="compositionally biased region" description="Polar residues" evidence="5">
    <location>
        <begin position="3082"/>
        <end position="3094"/>
    </location>
</feature>
<protein>
    <recommendedName>
        <fullName evidence="6">Calponin-homology (CH) domain-containing protein</fullName>
    </recommendedName>
</protein>
<feature type="compositionally biased region" description="Basic and acidic residues" evidence="5">
    <location>
        <begin position="3714"/>
        <end position="3723"/>
    </location>
</feature>
<feature type="compositionally biased region" description="Polar residues" evidence="5">
    <location>
        <begin position="2137"/>
        <end position="2146"/>
    </location>
</feature>
<feature type="compositionally biased region" description="Polar residues" evidence="5">
    <location>
        <begin position="831"/>
        <end position="849"/>
    </location>
</feature>
<feature type="compositionally biased region" description="Basic and acidic residues" evidence="5">
    <location>
        <begin position="1194"/>
        <end position="1213"/>
    </location>
</feature>
<feature type="compositionally biased region" description="Low complexity" evidence="5">
    <location>
        <begin position="3003"/>
        <end position="3024"/>
    </location>
</feature>
<feature type="compositionally biased region" description="Basic and acidic residues" evidence="5">
    <location>
        <begin position="3926"/>
        <end position="3955"/>
    </location>
</feature>
<comment type="similarity">
    <text evidence="3">Belongs to the smoothelin family.</text>
</comment>
<feature type="compositionally biased region" description="Basic and acidic residues" evidence="5">
    <location>
        <begin position="1503"/>
        <end position="1516"/>
    </location>
</feature>
<feature type="compositionally biased region" description="Basic and acidic residues" evidence="5">
    <location>
        <begin position="3630"/>
        <end position="3645"/>
    </location>
</feature>
<feature type="compositionally biased region" description="Polar residues" evidence="5">
    <location>
        <begin position="903"/>
        <end position="914"/>
    </location>
</feature>
<feature type="compositionally biased region" description="Low complexity" evidence="5">
    <location>
        <begin position="5656"/>
        <end position="5674"/>
    </location>
</feature>
<feature type="compositionally biased region" description="Polar residues" evidence="5">
    <location>
        <begin position="2912"/>
        <end position="2923"/>
    </location>
</feature>
<feature type="region of interest" description="Disordered" evidence="5">
    <location>
        <begin position="2360"/>
        <end position="2387"/>
    </location>
</feature>
<evidence type="ECO:0000256" key="2">
    <source>
        <dbReference type="ARBA" id="ARBA00023054"/>
    </source>
</evidence>
<feature type="compositionally biased region" description="Basic and acidic residues" evidence="5">
    <location>
        <begin position="1689"/>
        <end position="1715"/>
    </location>
</feature>
<feature type="region of interest" description="Disordered" evidence="5">
    <location>
        <begin position="552"/>
        <end position="611"/>
    </location>
</feature>
<feature type="compositionally biased region" description="Basic and acidic residues" evidence="5">
    <location>
        <begin position="4638"/>
        <end position="4651"/>
    </location>
</feature>
<feature type="compositionally biased region" description="Low complexity" evidence="5">
    <location>
        <begin position="5462"/>
        <end position="5484"/>
    </location>
</feature>
<feature type="compositionally biased region" description="Basic and acidic residues" evidence="5">
    <location>
        <begin position="175"/>
        <end position="187"/>
    </location>
</feature>
<feature type="compositionally biased region" description="Polar residues" evidence="5">
    <location>
        <begin position="2079"/>
        <end position="2090"/>
    </location>
</feature>
<dbReference type="InterPro" id="IPR036872">
    <property type="entry name" value="CH_dom_sf"/>
</dbReference>
<feature type="region of interest" description="Disordered" evidence="5">
    <location>
        <begin position="2830"/>
        <end position="3164"/>
    </location>
</feature>
<feature type="compositionally biased region" description="Low complexity" evidence="5">
    <location>
        <begin position="190"/>
        <end position="200"/>
    </location>
</feature>
<feature type="compositionally biased region" description="Basic and acidic residues" evidence="5">
    <location>
        <begin position="2597"/>
        <end position="2615"/>
    </location>
</feature>
<feature type="compositionally biased region" description="Basic and acidic residues" evidence="5">
    <location>
        <begin position="1047"/>
        <end position="1059"/>
    </location>
</feature>
<feature type="region of interest" description="Disordered" evidence="5">
    <location>
        <begin position="2271"/>
        <end position="2300"/>
    </location>
</feature>
<feature type="compositionally biased region" description="Basic and acidic residues" evidence="5">
    <location>
        <begin position="2777"/>
        <end position="2797"/>
    </location>
</feature>
<feature type="compositionally biased region" description="Basic and acidic residues" evidence="5">
    <location>
        <begin position="1764"/>
        <end position="1787"/>
    </location>
</feature>
<accession>A0A8S0Z4K6</accession>
<feature type="compositionally biased region" description="Basic and acidic residues" evidence="5">
    <location>
        <begin position="2489"/>
        <end position="2527"/>
    </location>
</feature>
<dbReference type="EMBL" id="CADEBD010000276">
    <property type="protein sequence ID" value="CAB3227373.1"/>
    <property type="molecule type" value="Genomic_DNA"/>
</dbReference>
<feature type="region of interest" description="Disordered" evidence="5">
    <location>
        <begin position="156"/>
        <end position="269"/>
    </location>
</feature>
<feature type="compositionally biased region" description="Polar residues" evidence="5">
    <location>
        <begin position="1156"/>
        <end position="1171"/>
    </location>
</feature>
<feature type="compositionally biased region" description="Polar residues" evidence="5">
    <location>
        <begin position="2649"/>
        <end position="2673"/>
    </location>
</feature>
<feature type="region of interest" description="Disordered" evidence="5">
    <location>
        <begin position="3874"/>
        <end position="3965"/>
    </location>
</feature>
<feature type="compositionally biased region" description="Basic and acidic residues" evidence="5">
    <location>
        <begin position="1268"/>
        <end position="1279"/>
    </location>
</feature>
<feature type="compositionally biased region" description="Polar residues" evidence="5">
    <location>
        <begin position="231"/>
        <end position="263"/>
    </location>
</feature>
<feature type="compositionally biased region" description="Basic and acidic residues" evidence="5">
    <location>
        <begin position="2535"/>
        <end position="2544"/>
    </location>
</feature>
<sequence>MSDGDVTLIQDEDLLRRMWQQTEDFSRKKEIRAHMYRLREERLRNLYSPEPRHEGKGNEFTAAQDHVKSFADQSFQSMKSKEVRDAGSPPKEFTYRGQDLKALSNAGWNVEQQNKITDDGRTHVKSIHANIEGRYDVDGGIGQFAAVDHHKEAVTEYQDDNSSLKRNVTASNTAAREHVVRQTDDGTHVSSTTNSSTSTSKFQEMSSTRHESVPYTTNDDYDLRSYDTNRNDNASSGTRRQITKTNDYEQNLRSNEHQQTLRQNDNETGELVSRKVDYPDDNTRVIVETRCLPDGTRVTSTKREFRAPVQSTRAEQVYQTRSENRSYSTQQRSNTKDSSKVIHHTIDNRDYRPTDIVDSQRNVDDYDFNKQVADNSTRDTDDYSNTQHYERKVNKRVIDHSKTDDDYSNIQRVTKINRTVVDDDNSNIQHNVTKINKTIVDQSKTDDDYSNIQHHQTTTNKKTTDSSKTDDYYSKIQHHETNANQRVVDHFKTDDDSNRTTRYVTRTHKTIESNDNDDYVQTHRETNQRQYNTTDDNRQKIIIIRDERDIHEKDYKDVQPRDAQPRSYKPRETSIPKESYLSDSQPSDFQPKDTQPKNIQPKSTEKIVNITRNEKVEQINVKKINTEQRQTTYQADFSQKKISTDWSPSHTAWASTLRGDTPSTTRPSTRASSPGSKTFKSSTSSLRSSVSPDKTNRKPPSRGSSPNKVDRTSPTRPVTDHKYTTNSTHSVTEIKSHKHSTPDERRPPTGRQPSGGRYSPERKPQDHRQRPSVSPEKRPQNLVYRSSVSPDRKHTLKSPSDSQPRTDSPVNRVDRQSPRLRESPERKLPQHPSSVSGYPSYPNRSTVSPDKTPADHHPNHQRPSQSPDRKPGVQKPVDGHPKSSSPTRGYLPADTTQEHDRPSSPTSGKYPQDTTPKRGSVSPDKKPGYMTPTVSSKPTDVGKSPTRPSEKTSPTKHTSSPSPTRRPQDTPPYKKYQEDHYKFIDEETKMYTRTDKTHSDTTKRISKGPGHSSPRDNSLSPTRKSPIKDSDGIKKEPGRRSPSPKQHLTDIEKYDHVDTIIKTIDVTDNIITTYSPKKKDSPIERTVPIQSSPSKPGAQDKTRPRSKSPVDITRNKTPSPTRKSPSKDTDSVKNLPGGRSPSPQERTTTTEKQDSVDTSIKTSKFITTHQTSQDKDSPREKTAPRQPSPSKFGTYDKKKPHTDTPDAIKREKSPSPTRKSLKDSPREKTAPRQPSPTKFGTYDKKKPHTDNPDAIKREKSPSPTKRSPIKDYDAPKKVTDTVTTTHPFPKDTDSQRERSEPREKSPSKFGTYNKKRPNTETTEMIKTTKDVKYDSLTREKSPKKSPEQSTSPTRKAPELPISPTKKVPRDSVSPVKSPTKSSNYKHTTDFLTSERTTEEVYKKTTKEHPRQLVTPSSSPTRKPKRPTDTEPSTGQSSPTTSVSGFVYFSSPQTEEVVVTDLDDQEMYNETHTLDKTMITSKRPESLDKKRSPSPSKIPCRSPSPERRTSPLKEGLPRKSSLKKPVSDTSQVSPVEKPPTSFRISPTEEPKELLGHKVVKKDHADEPKTKAPLKSKPPLERRETYEDRCRKILGMIEDTTETVTKQTTYLQEPETNTSSPSISPCRSPSPKDTPFEYPTTKKITDTHVDVTDFIKHEKEDIIHKPGKTPYKTSRDSSPTKLQDIITVKRTVIESDESTKDFEEIDVKESRTIEYPETRTSPQRKTIEDAPSRISKHIPKPRESSDRPTSPAKLHPGTSPRSSLSPERKPQYQPKEKTLLKEPTDKTRGNIETTTTVLSKYDTDEETEHITVTTKRTDRKTSPSTDSPMRKIPGDVMSLPKMDQPNKPGHDEPSKILTRPSYLESTTSMVAEYGSSEDLVKSTQETFKIQQHPSQPSKPTTIPSQKLPGRRTSQERPSRASPEKTGNKPKDSSPTRPSHTKSSVTSKYDEMPKSPTRKVPTEVDDFERDHPSGKTFKRKTSDTQDKPSQRKASSEQRPNDKYPEESSPTHGTPKKVPGYLKITQSSISKHDLEDYEETTTLKTERYQPSQPSESPTRKTPKSGDYRNTTVRPHDTDKGSDLSPTQKPTSIVKETSPDRNKMKKSPHYMTPISPHSHVQKTETTTEDEYEKLISPENEMPQRSHSPTHLSTKETPHYMQPLPQHSHTHETISSFETEENRTHELKTRKHHSEKTPHYMTPISPHSHVQKTETTTEDEYEKLISTENEMPQRSHSPTHLSTKETPHYMQPLPQHSHTHETISSFETEENRTHELKTRKHHSEKTPHYMTPISPHSHVQKTETTTEDEYGKLISTENEMPQRSHSPTHLSTKETPHYMQPLPQHSHTHETISSFETEENRTHELKTRKHHSEKTPHYMTPISPHSHVQETETTTEDKYEQLISTENEMPQRSHSPTHLLTKETPHYMQPLPQHSHTHETISSFDTEENRAHDLKTRKHHSEKTPHYMTPISSHLHKHETITTEYDVETRTSNVMEERHPSSDKFPESDYPRTDTRAHPKTDISKNQNLERKPSTQQQSSEPHKKEERSPTKKKYTSDRPVYPKNSTTISKYDTTDDYDDTTLTESTNSRYESSTRRTPTHIDSSKKPYHKDDSPSRKQNENRTQNVSPGRKPNGSYRDDSSPRRKTPVDKTPDYMSTTTSITSKYDSTTENIQEQISLKTEKQHLIPRQPSSTSTQKGSKHTPDTVQTVSPSKPYPDSSIKKPSTPKDTNRKDSSHSPDRKPGYMKPTASITSKHDTENIETTDFKEKHTSPRSSISPSRVRSPDESSRTRPGYLKEPEKPRQLRTPSPSKKTITVTEVSTDFLMSEREQEILDRVQKSLRKLSPERKEKSPSRERSPEKTTTSLQDIDINITTQSQMISEEVTEVSKKHTSKTDITHPRKVKEEMPKDQKVGHQPSKPSSRNTSPTKKPTGIASPTKNDKGTESMAKPRSISPKKPMSLTERPQSPLPKTSGIKPKEQISSHLTRKPTPATLITTKIEKTTSDLKKTTGVTKMTTSKTTTKSTPSPTGRPSEPRTPTPKGIRESGIPKKEMDTKVTRTVSDITIKSKKSSPTSPQRMKSKPEIQVSDMSNSKIKPQKSSLREPQSRLPGKPKSATTLNTPSDEDEIIIDVQQSKSSRENSPDRICPTPVNFVDDVGTPRYPDEVKEPEDELRKRTHHIIHETESIVDDIVEICEDDELFVRKSDIEHLIEEDESRLSVTDKVTKFTKGIDTTTKTKDTTNIFKDTERRVHSDFANENLKSDECLLSVSEKVNKFAKGPRDIKDRSPARRVVDEYDKNTVYIDDYTKLSVHDKAHLFVETAENVKSPKTKPAPQRVERPDLTNVDEALKSDDCLLSVSDKVNKFVKTAEQFLTETQEIEEKEKKIKEQHEKIMKKIVDDVNDDTYEIEETTVVEDEEVPIKKVPNHPDDKSSVTKITTSHPKVKDYSSPYLNKPTERLPTVKITTLRSSEAVKKAKALFENIASTTPKTKDTTHSRTSTKLTDISVTIKSSKPDSTKVLHPSVEEVSCYVSETDTEIDSVPIQAKERPASGTLTQPHHPRPKDKPRASPTRLTAQSPDGRRSKSPMRHTVETTTNTKTLLSKYPTTQSEESPKIHPEGDKHEKVPGYLRPTKTSQSKEEPKIVDEKEVSSRRGSGKFGVELRRTSVERSTVSSERRLSVEHPCIEDIFDLDLLDQMLEKVVGYEQRRRIRAQIRIARKKETEHVDHSTHIKTTKQTTMVQKERSSERHQTRSPDRAPKTKPHKTVSPDRQTKTPTRTIADHDQPIKHDHLIPNGHAKEPVQIISEKQSRPQSPTKIAPKAALKTKSPNRPASPHKKTGTQSPTKTASPKPKANRFNEYAFAYMKKVGLNEADKVKFTESKKKTTEEKHKTVKQVEEHKITEEISTSKKNIQRTPSEEVIEVIQMNGGKRSPSPEKRHSPERKSQSRERLHERTPSPDKKRPTYHTKSVPLKKETIIKTVYEVDKKIPQKQTPESKPAWVTDRNLKKITSETRTYSSKKIEEKPRYRAPSPSKVISKPIDVITSSYGPGPLDAEGKPLFGIKALRKGASNYQVKGTVIRQEYHSRNGGEPEGTVSVTAYSTEPEELEQLLQRQGEKPSRIHGLAAITTTRKFGGDTGTTLKEIHGKEERATIDQFTHSDRKVSDTRIEDITESFSSRQEITGDTRRTETRKEEIVGDIISDRADSKTDRMQKRVERVEKVERRGDRVERKERPDDKKTVRQSSVKSLTEKYIKSANDSSKAERPSYPKAGLILRTATMKDSVSSDSSAHAGLARTDSEHSLGSVEDTVVTTERCEGGVRTITTTTRSHGHVTHTHHEAEPERVHTEKSFLDSNTKVSGVQDILTRMKNADIVIQEGDTSEDTEARALLNKFLGATVLMAGMQSYVTEKPSGKVVVKQETVRTSSNSGGKVTSSQTRSVQEFDIDQCWDERVLRKLLDECNDYEQRRRLRARIRTLMAEQEACASAVTEALAAAGEAPEDNNEARGESLLLPLLQGLLGGGGERLLAGLGAAPADVVADVRRSLARLRAALAPPAAHPQARALLALADRLEDALDVADRLDGCRQRRPRRRSRTARHTVGVTRGELDEARRLVDHDELALPGDRHGSSATSTGSVNTTSADEAVTPERKQSVDEEVSYHDAIASQQKSNPIAHSVSYEATPAVERDARVVVQKRNPAQRKPDFYRHSVADVETQRPRPHQLQQTCPPQQPVQQPHPEPQPRQVQLPQPQPLHQPQAFPAATNYASHVVHQSNPRIDRRPSDSKSSIAAIANKFDAHARDTSNDRKEYISRRAPIEPPVQQKDIKREDKHTFMPLPPTYNFAAPPTTQDDSKPLNRFSSNKRLRMKRANTIDIGRPLAGYRIDNEEDDSPTQPKVPEFRPQTENDKKFVAFMKKNEATERETAGTVQANWSNRFGNIKHAFESREREDSSRSSSASSARRFWRGTDEATINPATTRPRKFLSENAVNVIKPPWVTERREPSRVNIPRHVQQPPAPVPLPSRAPVPLPTRKPTSVHAPVIAAPVLSTAPSTAPSHPPIPQSPTKPLVVKPFATRPIPVNQFSHAPMSAFKPLTKVASPTTAPANVWSPPSVLNNITSPTADIPYAAPFNSSPTTALSPTASVAPWTTVTETDKPRGVAGIAAAKFSQDKQEMAPYRPPAFQPPLMTHALPQLQNYAVKPIPSQKDLAAPELVRKIDDAKYPMQDTYVPKVDAQRLQIEFYEKQIREKNRRETLMNGHREPTERKVPAPAYTVTNYTSPSNVSTFVPLQRTPDIEKARAHKVDYLPDVVTNDTDRQLSGSSPLAPRAPISPLSPRSTHPMETPHAYQNGDAPYTNGVVNDVTTEHNRVVTRVMRGPVRGSATITTGVRTRNDEGRKGSAADNLRGALDKLSSPRHEVIAQIERKKREAARSQVRAPVHNGRSPLPAPAPPHARPPTIDLGGASPSPGTLVTSRESVSSESVASIGSSPLSRSGSWHQIATSPKAASPRRVVARAKSMHLLAVPKMFEGGIAREEVREKKRTVEAYFSREQQQQPRPVATNNRPRSLRQSHNSSQSYSLGRSRTMPTVSELQFLDESNIDDAFEDLVSALEEEEVTVTSSVRRNSSEKTVSSSTTTTKTSKVIESMTRPAPKPVSPFAKFRQLEKQNSTNSPNSASPKSPGSPAPYFKFTEPALQASAVTIKERLLQWCRDKTRDYENVKLENFSTSWADGLAFCALLHHFLPDAFDYSKLSPETRRHNFTLAFKLADEKAGIYPLLDVDDMVAMRKPDWKCVFTYVQSIYRRFKDE</sequence>
<organism evidence="7 8">
    <name type="scientific">Arctia plantaginis</name>
    <name type="common">Wood tiger moth</name>
    <name type="synonym">Phalaena plantaginis</name>
    <dbReference type="NCBI Taxonomy" id="874455"/>
    <lineage>
        <taxon>Eukaryota</taxon>
        <taxon>Metazoa</taxon>
        <taxon>Ecdysozoa</taxon>
        <taxon>Arthropoda</taxon>
        <taxon>Hexapoda</taxon>
        <taxon>Insecta</taxon>
        <taxon>Pterygota</taxon>
        <taxon>Neoptera</taxon>
        <taxon>Endopterygota</taxon>
        <taxon>Lepidoptera</taxon>
        <taxon>Glossata</taxon>
        <taxon>Ditrysia</taxon>
        <taxon>Noctuoidea</taxon>
        <taxon>Erebidae</taxon>
        <taxon>Arctiinae</taxon>
        <taxon>Arctia</taxon>
    </lineage>
</organism>
<feature type="compositionally biased region" description="Basic and acidic residues" evidence="5">
    <location>
        <begin position="2880"/>
        <end position="2907"/>
    </location>
</feature>
<feature type="region of interest" description="Disordered" evidence="5">
    <location>
        <begin position="446"/>
        <end position="469"/>
    </location>
</feature>
<evidence type="ECO:0000256" key="4">
    <source>
        <dbReference type="SAM" id="Coils"/>
    </source>
</evidence>
<evidence type="ECO:0000313" key="8">
    <source>
        <dbReference type="Proteomes" id="UP000494256"/>
    </source>
</evidence>
<feature type="compositionally biased region" description="Low complexity" evidence="5">
    <location>
        <begin position="4733"/>
        <end position="4748"/>
    </location>
</feature>
<dbReference type="Gene3D" id="1.10.418.10">
    <property type="entry name" value="Calponin-like domain"/>
    <property type="match status" value="1"/>
</dbReference>
<feature type="compositionally biased region" description="Basic and acidic residues" evidence="5">
    <location>
        <begin position="221"/>
        <end position="230"/>
    </location>
</feature>
<feature type="coiled-coil region" evidence="4">
    <location>
        <begin position="3363"/>
        <end position="3390"/>
    </location>
</feature>
<feature type="compositionally biased region" description="Polar residues" evidence="5">
    <location>
        <begin position="2855"/>
        <end position="2874"/>
    </location>
</feature>
<feature type="compositionally biased region" description="Basic and acidic residues" evidence="5">
    <location>
        <begin position="3605"/>
        <end position="3619"/>
    </location>
</feature>
<feature type="compositionally biased region" description="Basic and acidic residues" evidence="5">
    <location>
        <begin position="1545"/>
        <end position="1568"/>
    </location>
</feature>
<feature type="region of interest" description="Disordered" evidence="5">
    <location>
        <begin position="2426"/>
        <end position="2473"/>
    </location>
</feature>
<feature type="compositionally biased region" description="Basic and acidic residues" evidence="5">
    <location>
        <begin position="552"/>
        <end position="575"/>
    </location>
</feature>
<dbReference type="SUPFAM" id="SSF47576">
    <property type="entry name" value="Calponin-homology domain, CH-domain"/>
    <property type="match status" value="1"/>
</dbReference>
<feature type="compositionally biased region" description="Polar residues" evidence="5">
    <location>
        <begin position="2800"/>
        <end position="2811"/>
    </location>
</feature>
<comment type="caution">
    <text evidence="7">The sequence shown here is derived from an EMBL/GenBank/DDBJ whole genome shotgun (WGS) entry which is preliminary data.</text>
</comment>
<dbReference type="FunFam" id="1.10.418.10:FF:000009">
    <property type="entry name" value="smoothelin isoform X2"/>
    <property type="match status" value="1"/>
</dbReference>
<feature type="compositionally biased region" description="Low complexity" evidence="5">
    <location>
        <begin position="1617"/>
        <end position="1629"/>
    </location>
</feature>
<feature type="compositionally biased region" description="Basic and acidic residues" evidence="5">
    <location>
        <begin position="2830"/>
        <end position="2854"/>
    </location>
</feature>
<feature type="compositionally biased region" description="Basic and acidic residues" evidence="5">
    <location>
        <begin position="1481"/>
        <end position="1490"/>
    </location>
</feature>
<evidence type="ECO:0000259" key="6">
    <source>
        <dbReference type="PROSITE" id="PS50021"/>
    </source>
</evidence>
<evidence type="ECO:0000256" key="3">
    <source>
        <dbReference type="ARBA" id="ARBA00061655"/>
    </source>
</evidence>
<feature type="region of interest" description="Disordered" evidence="5">
    <location>
        <begin position="3714"/>
        <end position="3847"/>
    </location>
</feature>
<dbReference type="Proteomes" id="UP000494256">
    <property type="component" value="Unassembled WGS sequence"/>
</dbReference>
<feature type="region of interest" description="Disordered" evidence="5">
    <location>
        <begin position="2485"/>
        <end position="2811"/>
    </location>
</feature>
<name>A0A8S0Z4K6_ARCPL</name>
<feature type="compositionally biased region" description="Basic and acidic residues" evidence="5">
    <location>
        <begin position="3735"/>
        <end position="3752"/>
    </location>
</feature>
<feature type="compositionally biased region" description="Basic and acidic residues" evidence="5">
    <location>
        <begin position="867"/>
        <end position="881"/>
    </location>
</feature>
<feature type="compositionally biased region" description="Polar residues" evidence="5">
    <location>
        <begin position="1429"/>
        <end position="1453"/>
    </location>
</feature>
<feature type="compositionally biased region" description="Polar residues" evidence="5">
    <location>
        <begin position="160"/>
        <end position="174"/>
    </location>
</feature>
<feature type="region of interest" description="Disordered" evidence="5">
    <location>
        <begin position="5300"/>
        <end position="5345"/>
    </location>
</feature>
<dbReference type="InterPro" id="IPR022189">
    <property type="entry name" value="SMTN"/>
</dbReference>
<feature type="compositionally biased region" description="Basic and acidic residues" evidence="5">
    <location>
        <begin position="3773"/>
        <end position="3793"/>
    </location>
</feature>
<feature type="compositionally biased region" description="Basic and acidic residues" evidence="5">
    <location>
        <begin position="812"/>
        <end position="828"/>
    </location>
</feature>
<dbReference type="Pfam" id="PF00307">
    <property type="entry name" value="CH"/>
    <property type="match status" value="1"/>
</dbReference>
<feature type="region of interest" description="Disordered" evidence="5">
    <location>
        <begin position="4319"/>
        <end position="4341"/>
    </location>
</feature>
<feature type="region of interest" description="Disordered" evidence="5">
    <location>
        <begin position="630"/>
        <end position="1586"/>
    </location>
</feature>
<feature type="compositionally biased region" description="Basic and acidic residues" evidence="5">
    <location>
        <begin position="759"/>
        <end position="779"/>
    </location>
</feature>
<feature type="compositionally biased region" description="Basic and acidic residues" evidence="5">
    <location>
        <begin position="2992"/>
        <end position="3002"/>
    </location>
</feature>
<feature type="compositionally biased region" description="Basic and acidic residues" evidence="5">
    <location>
        <begin position="1326"/>
        <end position="1346"/>
    </location>
</feature>
<feature type="compositionally biased region" description="Polar residues" evidence="5">
    <location>
        <begin position="1879"/>
        <end position="1902"/>
    </location>
</feature>
<gene>
    <name evidence="7" type="ORF">APLA_LOCUS2996</name>
</gene>
<feature type="compositionally biased region" description="Basic and acidic residues" evidence="5">
    <location>
        <begin position="5379"/>
        <end position="5388"/>
    </location>
</feature>
<feature type="region of interest" description="Disordered" evidence="5">
    <location>
        <begin position="512"/>
        <end position="539"/>
    </location>
</feature>
<feature type="region of interest" description="Disordered" evidence="5">
    <location>
        <begin position="1658"/>
        <end position="2209"/>
    </location>
</feature>
<feature type="compositionally biased region" description="Basic and acidic residues" evidence="5">
    <location>
        <begin position="1576"/>
        <end position="1586"/>
    </location>
</feature>
<evidence type="ECO:0000256" key="5">
    <source>
        <dbReference type="SAM" id="MobiDB-lite"/>
    </source>
</evidence>
<feature type="region of interest" description="Disordered" evidence="5">
    <location>
        <begin position="1601"/>
        <end position="1641"/>
    </location>
</feature>
<feature type="compositionally biased region" description="Polar residues" evidence="5">
    <location>
        <begin position="5538"/>
        <end position="5572"/>
    </location>
</feature>
<feature type="region of interest" description="Disordered" evidence="5">
    <location>
        <begin position="4933"/>
        <end position="4952"/>
    </location>
</feature>
<dbReference type="InterPro" id="IPR001715">
    <property type="entry name" value="CH_dom"/>
</dbReference>